<dbReference type="InterPro" id="IPR027417">
    <property type="entry name" value="P-loop_NTPase"/>
</dbReference>
<dbReference type="SUPFAM" id="SSF52540">
    <property type="entry name" value="P-loop containing nucleoside triphosphate hydrolases"/>
    <property type="match status" value="1"/>
</dbReference>
<dbReference type="EMBL" id="DABXZF010000046">
    <property type="protein sequence ID" value="HAO5923519.1"/>
    <property type="molecule type" value="Genomic_DNA"/>
</dbReference>
<dbReference type="Pfam" id="PF12846">
    <property type="entry name" value="AAA_10"/>
    <property type="match status" value="1"/>
</dbReference>
<dbReference type="InterPro" id="IPR051162">
    <property type="entry name" value="T4SS_component"/>
</dbReference>
<evidence type="ECO:0008006" key="2">
    <source>
        <dbReference type="Google" id="ProtNLM"/>
    </source>
</evidence>
<dbReference type="Gene3D" id="3.40.50.300">
    <property type="entry name" value="P-loop containing nucleotide triphosphate hydrolases"/>
    <property type="match status" value="2"/>
</dbReference>
<dbReference type="AlphaFoldDB" id="A0A8H9JU80"/>
<organism evidence="1">
    <name type="scientific">Listeria monocytogenes</name>
    <dbReference type="NCBI Taxonomy" id="1639"/>
    <lineage>
        <taxon>Bacteria</taxon>
        <taxon>Bacillati</taxon>
        <taxon>Bacillota</taxon>
        <taxon>Bacilli</taxon>
        <taxon>Bacillales</taxon>
        <taxon>Listeriaceae</taxon>
        <taxon>Listeria</taxon>
    </lineage>
</organism>
<proteinExistence type="predicted"/>
<gene>
    <name evidence="1" type="ORF">IP987_002739</name>
</gene>
<sequence>MAERLKTPAKAIKDNLLLTNKEDVWAYYKVKPTSISFANKKKRARFMRDQQKFLEEIVDYTDFHFIMYPKDFELEERMEDLAMDFAEDTRDSAEYYAEETIHLLEAKLGKVTKYAFALGIRLKEGVFKLDDSLRENAERFLLRFTDNLVNMMGFENAAYDDKLRQYSQAQSDVESIVMAIDGEAMTEEELVYLNRFNFIRGIAHHPKEESFHKKISAINNTQIDPNYPHMLELSTDIGTSYVSFVVIDEFLDNMSDMDLFYTCQRLPFPVEVNIKAQAERKSQTKTALTFKKQATKDSANEQYRAGDEVEESTELAYTMVRHLQNELKREESYLFNWLASVIVTGETPEECQERALLTKRHLQSEEIKARVPVADQLSLFYKYLQGEKLGMTDLSWMQKTLQDGIAELSFGLSEELGSKIGWLIGYIDRYDEHLSREHAVNAARDPVLYHPLIANQQIKGSKTRSIHELITGDTGGGKSYLAKMIFIYTSLLNISSLYIDPKKEMRKWFMRVINNKKIQTDYPWFIDLVQTYHFITLDAKEEENWGALDPIVFLPALEAKELSQVVMNQLYNFTGKEREQTVYLQCLAEVIERKKQGENVGSMHVIDMMTEHKEEGVRLIGELIREKISGSILKLLFHDGSTSALDLTNKRTTIIEVEGLDLPEADQSIDFYTESNWYSSAVMFALGKFCELFGRDKNKKTKVFIDEAWIFSTNAQGKRVKKSMLHVGRSYDNSMCFISQSVNEAISEEEHGNFGMFFAFDEPNNRPAVLDVLGIEQSEENLERFDDFWQGQCYFKDYYGHVGKMTVDCPFEEWGKALETVKKSAVAEAEEKYA</sequence>
<dbReference type="Proteomes" id="UP000853596">
    <property type="component" value="Unassembled WGS sequence"/>
</dbReference>
<name>A0A8H9JU80_LISMN</name>
<reference evidence="1" key="1">
    <citation type="journal article" date="2018" name="Genome Biol.">
        <title>SKESA: strategic k-mer extension for scrupulous assemblies.</title>
        <authorList>
            <person name="Souvorov A."/>
            <person name="Agarwala R."/>
            <person name="Lipman D.J."/>
        </authorList>
    </citation>
    <scope>NUCLEOTIDE SEQUENCE</scope>
    <source>
        <strain evidence="1">SFBRL218_S4</strain>
    </source>
</reference>
<dbReference type="PANTHER" id="PTHR30121">
    <property type="entry name" value="UNCHARACTERIZED PROTEIN YJGR-RELATED"/>
    <property type="match status" value="1"/>
</dbReference>
<dbReference type="PANTHER" id="PTHR30121:SF6">
    <property type="entry name" value="SLR6007 PROTEIN"/>
    <property type="match status" value="1"/>
</dbReference>
<evidence type="ECO:0000313" key="1">
    <source>
        <dbReference type="EMBL" id="HAO5923519.1"/>
    </source>
</evidence>
<dbReference type="InterPro" id="IPR016628">
    <property type="entry name" value="ATPase_SAG2001_prd"/>
</dbReference>
<comment type="caution">
    <text evidence="1">The sequence shown here is derived from an EMBL/GenBank/DDBJ whole genome shotgun (WGS) entry which is preliminary data.</text>
</comment>
<protein>
    <recommendedName>
        <fullName evidence="2">Conjugal transfer protein</fullName>
    </recommendedName>
</protein>
<accession>A0A8H9JU80</accession>
<reference evidence="1" key="2">
    <citation type="submission" date="2020-10" db="EMBL/GenBank/DDBJ databases">
        <authorList>
            <consortium name="NCBI Pathogen Detection Project"/>
        </authorList>
    </citation>
    <scope>NUCLEOTIDE SEQUENCE</scope>
    <source>
        <strain evidence="1">SFBRL218_S4</strain>
    </source>
</reference>
<dbReference type="PIRSF" id="PIRSF015040">
    <property type="entry name" value="ATPase_SAG2001_prd"/>
    <property type="match status" value="1"/>
</dbReference>